<reference evidence="1" key="2">
    <citation type="submission" date="2021-01" db="UniProtKB">
        <authorList>
            <consortium name="EnsemblPlants"/>
        </authorList>
    </citation>
    <scope>IDENTIFICATION</scope>
</reference>
<evidence type="ECO:0000313" key="2">
    <source>
        <dbReference type="Proteomes" id="UP000594261"/>
    </source>
</evidence>
<keyword evidence="2" id="KW-1185">Reference proteome</keyword>
<name>A0A7N2LN81_QUELO</name>
<organism evidence="1 2">
    <name type="scientific">Quercus lobata</name>
    <name type="common">Valley oak</name>
    <dbReference type="NCBI Taxonomy" id="97700"/>
    <lineage>
        <taxon>Eukaryota</taxon>
        <taxon>Viridiplantae</taxon>
        <taxon>Streptophyta</taxon>
        <taxon>Embryophyta</taxon>
        <taxon>Tracheophyta</taxon>
        <taxon>Spermatophyta</taxon>
        <taxon>Magnoliopsida</taxon>
        <taxon>eudicotyledons</taxon>
        <taxon>Gunneridae</taxon>
        <taxon>Pentapetalae</taxon>
        <taxon>rosids</taxon>
        <taxon>fabids</taxon>
        <taxon>Fagales</taxon>
        <taxon>Fagaceae</taxon>
        <taxon>Quercus</taxon>
    </lineage>
</organism>
<sequence length="107" mass="12337">MLHRDSGNALPGTFDPLDNLTKLNLDQNPLVIPLVEVVKEGVEAIKVFMAKRWLDILLDEERKSMLEMQELTQTGWLTRSTSWFKNYVTNVSKYLGSPKDLFLDQQL</sequence>
<evidence type="ECO:0000313" key="1">
    <source>
        <dbReference type="EnsemblPlants" id="QL05p034566:mrna"/>
    </source>
</evidence>
<protein>
    <submittedName>
        <fullName evidence="1">Uncharacterized protein</fullName>
    </submittedName>
</protein>
<dbReference type="Proteomes" id="UP000594261">
    <property type="component" value="Chromosome 5"/>
</dbReference>
<reference evidence="1 2" key="1">
    <citation type="journal article" date="2016" name="G3 (Bethesda)">
        <title>First Draft Assembly and Annotation of the Genome of a California Endemic Oak Quercus lobata Nee (Fagaceae).</title>
        <authorList>
            <person name="Sork V.L."/>
            <person name="Fitz-Gibbon S.T."/>
            <person name="Puiu D."/>
            <person name="Crepeau M."/>
            <person name="Gugger P.F."/>
            <person name="Sherman R."/>
            <person name="Stevens K."/>
            <person name="Langley C.H."/>
            <person name="Pellegrini M."/>
            <person name="Salzberg S.L."/>
        </authorList>
    </citation>
    <scope>NUCLEOTIDE SEQUENCE [LARGE SCALE GENOMIC DNA]</scope>
    <source>
        <strain evidence="1 2">cv. SW786</strain>
    </source>
</reference>
<dbReference type="EMBL" id="LRBV02000005">
    <property type="status" value="NOT_ANNOTATED_CDS"/>
    <property type="molecule type" value="Genomic_DNA"/>
</dbReference>
<dbReference type="InParanoid" id="A0A7N2LN81"/>
<dbReference type="OMA" id="RSTSWFK"/>
<dbReference type="Gramene" id="QL05p034566:mrna">
    <property type="protein sequence ID" value="QL05p034566:mrna"/>
    <property type="gene ID" value="QL05p034566"/>
</dbReference>
<dbReference type="EnsemblPlants" id="QL05p034566:mrna">
    <property type="protein sequence ID" value="QL05p034566:mrna"/>
    <property type="gene ID" value="QL05p034566"/>
</dbReference>
<dbReference type="AlphaFoldDB" id="A0A7N2LN81"/>
<accession>A0A7N2LN81</accession>
<proteinExistence type="predicted"/>